<evidence type="ECO:0000313" key="1">
    <source>
        <dbReference type="EMBL" id="AEW73865.1"/>
    </source>
</evidence>
<dbReference type="EMBL" id="CP002886">
    <property type="protein sequence ID" value="AEW73865.1"/>
    <property type="molecule type" value="Genomic_DNA"/>
</dbReference>
<gene>
    <name evidence="1" type="ORF">EcWSU1_02430</name>
</gene>
<organism evidence="1 2">
    <name type="scientific">Enterobacter ludwigii</name>
    <dbReference type="NCBI Taxonomy" id="299767"/>
    <lineage>
        <taxon>Bacteria</taxon>
        <taxon>Pseudomonadati</taxon>
        <taxon>Pseudomonadota</taxon>
        <taxon>Gammaproteobacteria</taxon>
        <taxon>Enterobacterales</taxon>
        <taxon>Enterobacteriaceae</taxon>
        <taxon>Enterobacter</taxon>
        <taxon>Enterobacter cloacae complex</taxon>
    </lineage>
</organism>
<dbReference type="eggNOG" id="ENOG50335ZN">
    <property type="taxonomic scope" value="Bacteria"/>
</dbReference>
<sequence>MMREGYYWIQYNGSRQIAYYMHEKIDDLESGEVIYGAWYVTRGDDLANNGEVEVISERIEEPKL</sequence>
<accession>G8LD42</accession>
<protein>
    <submittedName>
        <fullName evidence="1">Uncharacterized protein</fullName>
    </submittedName>
</protein>
<reference evidence="1 2" key="1">
    <citation type="journal article" date="2011" name="Stand. Genomic Sci.">
        <title>Complete genome of the onion pathogen Enterobacter cloacae EcWSU1.</title>
        <authorList>
            <person name="Humann J.L."/>
            <person name="Wildung M."/>
            <person name="Cheng C.H."/>
            <person name="Lee T."/>
            <person name="Stewart J.E."/>
            <person name="Drew J.C."/>
            <person name="Triplett E.W."/>
            <person name="Main D."/>
            <person name="Schroeder B.K."/>
        </authorList>
    </citation>
    <scope>NUCLEOTIDE SEQUENCE [LARGE SCALE GENOMIC DNA]</scope>
    <source>
        <strain evidence="1 2">EcWSU1</strain>
    </source>
</reference>
<dbReference type="KEGG" id="eec:EcWSU1_02430"/>
<dbReference type="HOGENOM" id="CLU_208598_0_0_6"/>
<evidence type="ECO:0000313" key="2">
    <source>
        <dbReference type="Proteomes" id="UP000007838"/>
    </source>
</evidence>
<name>G8LD42_9ENTR</name>
<dbReference type="AlphaFoldDB" id="G8LD42"/>
<proteinExistence type="predicted"/>
<dbReference type="Proteomes" id="UP000007838">
    <property type="component" value="Chromosome"/>
</dbReference>